<dbReference type="EMBL" id="CP046400">
    <property type="protein sequence ID" value="QGY41061.1"/>
    <property type="molecule type" value="Genomic_DNA"/>
</dbReference>
<protein>
    <submittedName>
        <fullName evidence="2">Bifunctional nuclease family protein</fullName>
    </submittedName>
</protein>
<dbReference type="InterPro" id="IPR003729">
    <property type="entry name" value="Bi_nuclease_dom"/>
</dbReference>
<dbReference type="AlphaFoldDB" id="A0A6I6JFW1"/>
<dbReference type="Gene3D" id="3.10.690.10">
    <property type="entry name" value="Bifunctional nuclease domain"/>
    <property type="match status" value="1"/>
</dbReference>
<sequence length="164" mass="17913">MVEMEIFGLALDENSKSPILILKEEGGRALPIWIGAMEAMAISMALNKVPFPRPMTHDLLLSAIRKMDGSVVRVEVTDLESGTFYAEIVIASGEDTIRLDSRPSDAIALAVRAKCPILVGDGVLEEAGAPMQEEGGEAVIKTEDADKWADELEKFSEEETKYKM</sequence>
<dbReference type="PROSITE" id="PS51658">
    <property type="entry name" value="BFN"/>
    <property type="match status" value="1"/>
</dbReference>
<gene>
    <name evidence="2" type="ORF">GM415_13305</name>
</gene>
<dbReference type="InterPro" id="IPR036104">
    <property type="entry name" value="BFN_sf"/>
</dbReference>
<dbReference type="Proteomes" id="UP000428328">
    <property type="component" value="Chromosome"/>
</dbReference>
<reference evidence="2 3" key="1">
    <citation type="submission" date="2019-11" db="EMBL/GenBank/DDBJ databases">
        <authorList>
            <person name="Zheng R.K."/>
            <person name="Sun C.M."/>
        </authorList>
    </citation>
    <scope>NUCLEOTIDE SEQUENCE [LARGE SCALE GENOMIC DNA]</scope>
    <source>
        <strain evidence="2 3">SRB007</strain>
    </source>
</reference>
<dbReference type="Pfam" id="PF02577">
    <property type="entry name" value="BFN_dom"/>
    <property type="match status" value="1"/>
</dbReference>
<dbReference type="SUPFAM" id="SSF103256">
    <property type="entry name" value="Hypothetical protein TM0160"/>
    <property type="match status" value="1"/>
</dbReference>
<dbReference type="GO" id="GO:0004518">
    <property type="term" value="F:nuclease activity"/>
    <property type="evidence" value="ECO:0007669"/>
    <property type="project" value="InterPro"/>
</dbReference>
<accession>A0A6I6JFW1</accession>
<dbReference type="PANTHER" id="PTHR15160">
    <property type="entry name" value="VON HIPPEL-LINDAU PROTEIN"/>
    <property type="match status" value="1"/>
</dbReference>
<evidence type="ECO:0000259" key="1">
    <source>
        <dbReference type="PROSITE" id="PS51658"/>
    </source>
</evidence>
<dbReference type="KEGG" id="psel:GM415_13305"/>
<organism evidence="2 3">
    <name type="scientific">Pseudodesulfovibrio cashew</name>
    <dbReference type="NCBI Taxonomy" id="2678688"/>
    <lineage>
        <taxon>Bacteria</taxon>
        <taxon>Pseudomonadati</taxon>
        <taxon>Thermodesulfobacteriota</taxon>
        <taxon>Desulfovibrionia</taxon>
        <taxon>Desulfovibrionales</taxon>
        <taxon>Desulfovibrionaceae</taxon>
    </lineage>
</organism>
<name>A0A6I6JFW1_9BACT</name>
<evidence type="ECO:0000313" key="2">
    <source>
        <dbReference type="EMBL" id="QGY41061.1"/>
    </source>
</evidence>
<evidence type="ECO:0000313" key="3">
    <source>
        <dbReference type="Proteomes" id="UP000428328"/>
    </source>
</evidence>
<dbReference type="PANTHER" id="PTHR15160:SF1">
    <property type="entry name" value="VON HIPPEL-LINDAU DISEASE TUMOR SUPPRESSOR"/>
    <property type="match status" value="1"/>
</dbReference>
<keyword evidence="3" id="KW-1185">Reference proteome</keyword>
<feature type="domain" description="BFN" evidence="1">
    <location>
        <begin position="1"/>
        <end position="131"/>
    </location>
</feature>
<proteinExistence type="predicted"/>
<dbReference type="RefSeq" id="WP_158948963.1">
    <property type="nucleotide sequence ID" value="NZ_CP046400.1"/>
</dbReference>